<accession>A0ABM1I3Q8</accession>
<evidence type="ECO:0000313" key="7">
    <source>
        <dbReference type="RefSeq" id="XP_015174842.1"/>
    </source>
</evidence>
<dbReference type="RefSeq" id="XP_015174839.1">
    <property type="nucleotide sequence ID" value="XM_015319353.1"/>
</dbReference>
<dbReference type="PRINTS" id="PR00081">
    <property type="entry name" value="GDHRDH"/>
</dbReference>
<keyword evidence="2" id="KW-1185">Reference proteome</keyword>
<organism evidence="2 10">
    <name type="scientific">Polistes dominula</name>
    <name type="common">European paper wasp</name>
    <name type="synonym">Vespa dominula</name>
    <dbReference type="NCBI Taxonomy" id="743375"/>
    <lineage>
        <taxon>Eukaryota</taxon>
        <taxon>Metazoa</taxon>
        <taxon>Ecdysozoa</taxon>
        <taxon>Arthropoda</taxon>
        <taxon>Hexapoda</taxon>
        <taxon>Insecta</taxon>
        <taxon>Pterygota</taxon>
        <taxon>Neoptera</taxon>
        <taxon>Endopterygota</taxon>
        <taxon>Hymenoptera</taxon>
        <taxon>Apocrita</taxon>
        <taxon>Aculeata</taxon>
        <taxon>Vespoidea</taxon>
        <taxon>Vespidae</taxon>
        <taxon>Polistinae</taxon>
        <taxon>Polistini</taxon>
        <taxon>Polistes</taxon>
    </lineage>
</organism>
<protein>
    <submittedName>
        <fullName evidence="3 4">Retinol dehydrogenase 14</fullName>
    </submittedName>
</protein>
<dbReference type="Gene3D" id="3.40.50.720">
    <property type="entry name" value="NAD(P)-binding Rossmann-like Domain"/>
    <property type="match status" value="1"/>
</dbReference>
<dbReference type="InterPro" id="IPR036291">
    <property type="entry name" value="NAD(P)-bd_dom_sf"/>
</dbReference>
<dbReference type="InterPro" id="IPR002347">
    <property type="entry name" value="SDR_fam"/>
</dbReference>
<evidence type="ECO:0000313" key="8">
    <source>
        <dbReference type="RefSeq" id="XP_015174843.1"/>
    </source>
</evidence>
<reference evidence="3 4" key="1">
    <citation type="submission" date="2025-05" db="UniProtKB">
        <authorList>
            <consortium name="RefSeq"/>
        </authorList>
    </citation>
    <scope>IDENTIFICATION</scope>
    <source>
        <tissue evidence="3 4">Whole body</tissue>
    </source>
</reference>
<keyword evidence="1" id="KW-0560">Oxidoreductase</keyword>
<sequence length="291" mass="32684">MKDKTVIITGCTSGLGKETTIHLAKKGAKVIMACRNIDVANTIKEKIIKETGNSNIIIRKLDLTSLQSIRNFAELINKEVSRLDVLIHNAALAHLKNKISEDGLEVTMATNHYGPFLLTHLLIDLLKKSKPSRIVIVSSVIYKLGSLNLNNPNQIDSYIPCKYYFNSKYANLLFTLELARRLEGTGVIANCLHPGVTDTGIWKRIPCFLYWICKVLIIIPVGISTQEGVQRIMYLVESEEINGLSGQYFIKYFNHLTKSSLTNMIGNPALPKKFWEISEELVKLQPTDPKI</sequence>
<gene>
    <name evidence="3 4 5 6 7 8 9 10" type="primary">LOC107065544</name>
</gene>
<evidence type="ECO:0000313" key="2">
    <source>
        <dbReference type="Proteomes" id="UP000694924"/>
    </source>
</evidence>
<dbReference type="Proteomes" id="UP000694924">
    <property type="component" value="Unplaced"/>
</dbReference>
<dbReference type="RefSeq" id="XP_015174845.1">
    <property type="nucleotide sequence ID" value="XM_015319359.1"/>
</dbReference>
<evidence type="ECO:0000313" key="4">
    <source>
        <dbReference type="RefSeq" id="XP_015174839.1"/>
    </source>
</evidence>
<dbReference type="RefSeq" id="XP_015174843.1">
    <property type="nucleotide sequence ID" value="XM_015319357.1"/>
</dbReference>
<evidence type="ECO:0000313" key="10">
    <source>
        <dbReference type="RefSeq" id="XP_015174845.1"/>
    </source>
</evidence>
<dbReference type="SUPFAM" id="SSF51735">
    <property type="entry name" value="NAD(P)-binding Rossmann-fold domains"/>
    <property type="match status" value="1"/>
</dbReference>
<proteinExistence type="predicted"/>
<dbReference type="PANTHER" id="PTHR43157:SF66">
    <property type="entry name" value="WW DOMAIN-CONTAINING OXIDOREDUCTASE-LIKE PROTEIN"/>
    <property type="match status" value="1"/>
</dbReference>
<name>A0ABM1I3Q8_POLDO</name>
<dbReference type="Pfam" id="PF00106">
    <property type="entry name" value="adh_short"/>
    <property type="match status" value="1"/>
</dbReference>
<evidence type="ECO:0000313" key="6">
    <source>
        <dbReference type="RefSeq" id="XP_015174841.1"/>
    </source>
</evidence>
<dbReference type="RefSeq" id="XP_015174841.1">
    <property type="nucleotide sequence ID" value="XM_015319355.1"/>
</dbReference>
<dbReference type="PANTHER" id="PTHR43157">
    <property type="entry name" value="PHOSPHATIDYLINOSITOL-GLYCAN BIOSYNTHESIS CLASS F PROTEIN-RELATED"/>
    <property type="match status" value="1"/>
</dbReference>
<evidence type="ECO:0000313" key="3">
    <source>
        <dbReference type="RefSeq" id="XP_015174838.1"/>
    </source>
</evidence>
<evidence type="ECO:0000256" key="1">
    <source>
        <dbReference type="ARBA" id="ARBA00023002"/>
    </source>
</evidence>
<dbReference type="RefSeq" id="XP_015174838.1">
    <property type="nucleotide sequence ID" value="XM_015319352.1"/>
</dbReference>
<dbReference type="RefSeq" id="XP_015174844.1">
    <property type="nucleotide sequence ID" value="XM_015319358.1"/>
</dbReference>
<dbReference type="GeneID" id="107065544"/>
<dbReference type="RefSeq" id="XP_015174840.1">
    <property type="nucleotide sequence ID" value="XM_015319354.1"/>
</dbReference>
<evidence type="ECO:0000313" key="9">
    <source>
        <dbReference type="RefSeq" id="XP_015174844.1"/>
    </source>
</evidence>
<dbReference type="RefSeq" id="XP_015174842.1">
    <property type="nucleotide sequence ID" value="XM_015319356.1"/>
</dbReference>
<evidence type="ECO:0000313" key="5">
    <source>
        <dbReference type="RefSeq" id="XP_015174840.1"/>
    </source>
</evidence>